<evidence type="ECO:0000256" key="3">
    <source>
        <dbReference type="ARBA" id="ARBA00022448"/>
    </source>
</evidence>
<keyword evidence="3 8" id="KW-0813">Transport</keyword>
<keyword evidence="5 8" id="KW-0812">Transmembrane</keyword>
<evidence type="ECO:0000256" key="7">
    <source>
        <dbReference type="ARBA" id="ARBA00023136"/>
    </source>
</evidence>
<dbReference type="PANTHER" id="PTHR31611:SF0">
    <property type="entry name" value="HIGH-AFFINITY NICKEL TRANSPORT PROTEIN NIC1"/>
    <property type="match status" value="1"/>
</dbReference>
<feature type="transmembrane region" description="Helical" evidence="8">
    <location>
        <begin position="23"/>
        <end position="39"/>
    </location>
</feature>
<evidence type="ECO:0000313" key="9">
    <source>
        <dbReference type="EMBL" id="TCG02830.1"/>
    </source>
</evidence>
<keyword evidence="10" id="KW-1185">Reference proteome</keyword>
<comment type="caution">
    <text evidence="8">Lacks conserved residue(s) required for the propagation of feature annotation.</text>
</comment>
<dbReference type="Proteomes" id="UP000294200">
    <property type="component" value="Unassembled WGS sequence"/>
</dbReference>
<evidence type="ECO:0000256" key="6">
    <source>
        <dbReference type="ARBA" id="ARBA00022989"/>
    </source>
</evidence>
<gene>
    <name evidence="9" type="ORF">BZM27_52955</name>
</gene>
<dbReference type="PANTHER" id="PTHR31611">
    <property type="entry name" value="HIGH-AFFINITY NICKEL TRANSPORT PROTEIN NIC1"/>
    <property type="match status" value="1"/>
</dbReference>
<proteinExistence type="inferred from homology"/>
<comment type="subcellular location">
    <subcellularLocation>
        <location evidence="8">Cell membrane</location>
        <topology evidence="8">Multi-pass membrane protein</topology>
    </subcellularLocation>
    <subcellularLocation>
        <location evidence="1">Endomembrane system</location>
        <topology evidence="1">Multi-pass membrane protein</topology>
    </subcellularLocation>
</comment>
<accession>A0A4R0X5Z8</accession>
<feature type="transmembrane region" description="Helical" evidence="8">
    <location>
        <begin position="132"/>
        <end position="157"/>
    </location>
</feature>
<protein>
    <recommendedName>
        <fullName evidence="8">Nickel/cobalt efflux system</fullName>
    </recommendedName>
</protein>
<comment type="similarity">
    <text evidence="2 8">Belongs to the NiCoT transporter (TC 2.A.52) family.</text>
</comment>
<evidence type="ECO:0000256" key="2">
    <source>
        <dbReference type="ARBA" id="ARBA00010892"/>
    </source>
</evidence>
<keyword evidence="7 8" id="KW-0472">Membrane</keyword>
<dbReference type="AlphaFoldDB" id="A0A4R0X5Z8"/>
<evidence type="ECO:0000256" key="5">
    <source>
        <dbReference type="ARBA" id="ARBA00022692"/>
    </source>
</evidence>
<organism evidence="9 10">
    <name type="scientific">Paraburkholderia steynii</name>
    <dbReference type="NCBI Taxonomy" id="1245441"/>
    <lineage>
        <taxon>Bacteria</taxon>
        <taxon>Pseudomonadati</taxon>
        <taxon>Pseudomonadota</taxon>
        <taxon>Betaproteobacteria</taxon>
        <taxon>Burkholderiales</taxon>
        <taxon>Burkholderiaceae</taxon>
        <taxon>Paraburkholderia</taxon>
    </lineage>
</organism>
<comment type="caution">
    <text evidence="9">The sequence shown here is derived from an EMBL/GenBank/DDBJ whole genome shotgun (WGS) entry which is preliminary data.</text>
</comment>
<evidence type="ECO:0000256" key="1">
    <source>
        <dbReference type="ARBA" id="ARBA00004127"/>
    </source>
</evidence>
<name>A0A4R0X5Z8_9BURK</name>
<reference evidence="9 10" key="1">
    <citation type="submission" date="2017-02" db="EMBL/GenBank/DDBJ databases">
        <title>Paraburkholderia sophoroidis sp. nov. and Paraburkholderia steynii sp. nov. rhizobial symbionts of the fynbos legume Hypocalyptus sophoroides.</title>
        <authorList>
            <person name="Steenkamp E.T."/>
            <person name="Beukes C.W."/>
            <person name="Van Zyl E."/>
            <person name="Avontuur J."/>
            <person name="Chan W.Y."/>
            <person name="Hassen A."/>
            <person name="Palmer M."/>
            <person name="Mthombeni L."/>
            <person name="Phalane F."/>
            <person name="Sereme K."/>
            <person name="Venter S.N."/>
        </authorList>
    </citation>
    <scope>NUCLEOTIDE SEQUENCE [LARGE SCALE GENOMIC DNA]</scope>
    <source>
        <strain evidence="9 10">HC1.1ba</strain>
    </source>
</reference>
<dbReference type="Pfam" id="PF03824">
    <property type="entry name" value="NicO"/>
    <property type="match status" value="1"/>
</dbReference>
<feature type="transmembrane region" description="Helical" evidence="8">
    <location>
        <begin position="84"/>
        <end position="112"/>
    </location>
</feature>
<dbReference type="EMBL" id="MWML01000708">
    <property type="protein sequence ID" value="TCG02830.1"/>
    <property type="molecule type" value="Genomic_DNA"/>
</dbReference>
<dbReference type="GO" id="GO:0012505">
    <property type="term" value="C:endomembrane system"/>
    <property type="evidence" value="ECO:0007669"/>
    <property type="project" value="UniProtKB-SubCell"/>
</dbReference>
<keyword evidence="4" id="KW-0533">Nickel</keyword>
<evidence type="ECO:0000313" key="10">
    <source>
        <dbReference type="Proteomes" id="UP000294200"/>
    </source>
</evidence>
<dbReference type="InterPro" id="IPR011541">
    <property type="entry name" value="Ni/Co_transpt_high_affinity"/>
</dbReference>
<sequence length="190" mass="20618">MLALTWLAVPVHCEGKLDGIYSLLALFMFGVWVWAYLALRGHPLLFGTAILAYSFGLRHASTADHIAAIDNVTRKLMQEGKRPVTVGFFFALGHSAVVVLVAFGVAITASALQQRVEGWKAVGGVISTSVSALFLFLVSAMTSSFLGAYGKLSVVFVEVSRTAKMTLTFYFRAEDYCRAVRPDVQDGFLG</sequence>
<dbReference type="GO" id="GO:0015099">
    <property type="term" value="F:nickel cation transmembrane transporter activity"/>
    <property type="evidence" value="ECO:0007669"/>
    <property type="project" value="UniProtKB-UniRule"/>
</dbReference>
<keyword evidence="6 8" id="KW-1133">Transmembrane helix</keyword>
<evidence type="ECO:0000256" key="4">
    <source>
        <dbReference type="ARBA" id="ARBA00022596"/>
    </source>
</evidence>
<evidence type="ECO:0000256" key="8">
    <source>
        <dbReference type="RuleBase" id="RU362101"/>
    </source>
</evidence>
<dbReference type="GO" id="GO:0005886">
    <property type="term" value="C:plasma membrane"/>
    <property type="evidence" value="ECO:0007669"/>
    <property type="project" value="UniProtKB-SubCell"/>
</dbReference>
<dbReference type="InterPro" id="IPR004688">
    <property type="entry name" value="Ni/Co_transpt"/>
</dbReference>